<dbReference type="PRINTS" id="PR01437">
    <property type="entry name" value="NUOXDRDTASE4"/>
</dbReference>
<dbReference type="InterPro" id="IPR050586">
    <property type="entry name" value="CPA3_Na-H_Antiporter_D"/>
</dbReference>
<gene>
    <name evidence="10" type="ORF">AVDCRST_MAG45-2392</name>
</gene>
<evidence type="ECO:0000259" key="9">
    <source>
        <dbReference type="Pfam" id="PF00361"/>
    </source>
</evidence>
<dbReference type="InterPro" id="IPR001750">
    <property type="entry name" value="ND/Mrp_TM"/>
</dbReference>
<evidence type="ECO:0000256" key="7">
    <source>
        <dbReference type="RuleBase" id="RU000320"/>
    </source>
</evidence>
<dbReference type="InterPro" id="IPR003918">
    <property type="entry name" value="NADH_UbQ_OxRdtase"/>
</dbReference>
<keyword evidence="5 8" id="KW-1133">Transmembrane helix</keyword>
<protein>
    <submittedName>
        <fullName evidence="10">Na(+) H(+) antiporter subunit D</fullName>
    </submittedName>
</protein>
<reference evidence="10" key="1">
    <citation type="submission" date="2020-02" db="EMBL/GenBank/DDBJ databases">
        <authorList>
            <person name="Meier V. D."/>
        </authorList>
    </citation>
    <scope>NUCLEOTIDE SEQUENCE</scope>
    <source>
        <strain evidence="10">AVDCRST_MAG45</strain>
    </source>
</reference>
<feature type="transmembrane region" description="Helical" evidence="8">
    <location>
        <begin position="127"/>
        <end position="144"/>
    </location>
</feature>
<dbReference type="EMBL" id="CADCVU010000206">
    <property type="protein sequence ID" value="CAA9519191.1"/>
    <property type="molecule type" value="Genomic_DNA"/>
</dbReference>
<evidence type="ECO:0000256" key="6">
    <source>
        <dbReference type="ARBA" id="ARBA00023136"/>
    </source>
</evidence>
<evidence type="ECO:0000256" key="8">
    <source>
        <dbReference type="SAM" id="Phobius"/>
    </source>
</evidence>
<dbReference type="PANTHER" id="PTHR42703">
    <property type="entry name" value="NADH DEHYDROGENASE"/>
    <property type="match status" value="1"/>
</dbReference>
<dbReference type="GO" id="GO:0008137">
    <property type="term" value="F:NADH dehydrogenase (ubiquinone) activity"/>
    <property type="evidence" value="ECO:0007669"/>
    <property type="project" value="InterPro"/>
</dbReference>
<dbReference type="Pfam" id="PF00361">
    <property type="entry name" value="Proton_antipo_M"/>
    <property type="match status" value="1"/>
</dbReference>
<feature type="transmembrane region" description="Helical" evidence="8">
    <location>
        <begin position="156"/>
        <end position="178"/>
    </location>
</feature>
<feature type="transmembrane region" description="Helical" evidence="8">
    <location>
        <begin position="6"/>
        <end position="22"/>
    </location>
</feature>
<evidence type="ECO:0000256" key="3">
    <source>
        <dbReference type="ARBA" id="ARBA00022475"/>
    </source>
</evidence>
<comment type="similarity">
    <text evidence="2">Belongs to the CPA3 antiporters (TC 2.A.63) subunit D family.</text>
</comment>
<comment type="subcellular location">
    <subcellularLocation>
        <location evidence="1">Cell membrane</location>
        <topology evidence="1">Multi-pass membrane protein</topology>
    </subcellularLocation>
    <subcellularLocation>
        <location evidence="7">Membrane</location>
        <topology evidence="7">Multi-pass membrane protein</topology>
    </subcellularLocation>
</comment>
<feature type="transmembrane region" description="Helical" evidence="8">
    <location>
        <begin position="233"/>
        <end position="251"/>
    </location>
</feature>
<name>A0A6J4TBU1_9ACTN</name>
<feature type="transmembrane region" description="Helical" evidence="8">
    <location>
        <begin position="104"/>
        <end position="121"/>
    </location>
</feature>
<evidence type="ECO:0000256" key="1">
    <source>
        <dbReference type="ARBA" id="ARBA00004651"/>
    </source>
</evidence>
<feature type="non-terminal residue" evidence="10">
    <location>
        <position position="296"/>
    </location>
</feature>
<proteinExistence type="inferred from homology"/>
<keyword evidence="6 8" id="KW-0472">Membrane</keyword>
<evidence type="ECO:0000256" key="4">
    <source>
        <dbReference type="ARBA" id="ARBA00022692"/>
    </source>
</evidence>
<dbReference type="PANTHER" id="PTHR42703:SF1">
    <property type="entry name" value="NA(+)_H(+) ANTIPORTER SUBUNIT D1"/>
    <property type="match status" value="1"/>
</dbReference>
<accession>A0A6J4TBU1</accession>
<evidence type="ECO:0000313" key="10">
    <source>
        <dbReference type="EMBL" id="CAA9519191.1"/>
    </source>
</evidence>
<keyword evidence="3" id="KW-1003">Cell membrane</keyword>
<keyword evidence="4 7" id="KW-0812">Transmembrane</keyword>
<feature type="domain" description="NADH:quinone oxidoreductase/Mrp antiporter transmembrane" evidence="9">
    <location>
        <begin position="122"/>
        <end position="296"/>
    </location>
</feature>
<feature type="transmembrane region" description="Helical" evidence="8">
    <location>
        <begin position="198"/>
        <end position="221"/>
    </location>
</feature>
<dbReference type="AlphaFoldDB" id="A0A6J4TBU1"/>
<dbReference type="GO" id="GO:0042773">
    <property type="term" value="P:ATP synthesis coupled electron transport"/>
    <property type="evidence" value="ECO:0007669"/>
    <property type="project" value="InterPro"/>
</dbReference>
<evidence type="ECO:0000256" key="2">
    <source>
        <dbReference type="ARBA" id="ARBA00005346"/>
    </source>
</evidence>
<sequence>MSPVLPLLIAWPAAVVLALLDSRRRWVAWLAVGVLVVVFAAAVALLVDVLATGPRTTVAGGWPYGIGIVLSADALGATFAVVSVGVVLVAVLFEVIGGTESRSFGALALFLTTGLCGLFLTGDVFNFYVFFELAMIAAYALTTYCEGARQLRAGLIFAVVNLLGSFIFLIGVAGLYRVTGTLTMDLVAQRIASVDPSATVPIAVSLLVAFLVKLGLFPFHFWLPTVYASARPAVAAILGGALANIGAYGLLRFGADILPGALRAGAPVLLVLGVASLLYGSLQAVARRNSPEVLAY</sequence>
<feature type="transmembrane region" description="Helical" evidence="8">
    <location>
        <begin position="257"/>
        <end position="279"/>
    </location>
</feature>
<organism evidence="10">
    <name type="scientific">uncultured Solirubrobacterales bacterium</name>
    <dbReference type="NCBI Taxonomy" id="768556"/>
    <lineage>
        <taxon>Bacteria</taxon>
        <taxon>Bacillati</taxon>
        <taxon>Actinomycetota</taxon>
        <taxon>Thermoleophilia</taxon>
        <taxon>Solirubrobacterales</taxon>
        <taxon>environmental samples</taxon>
    </lineage>
</organism>
<dbReference type="GO" id="GO:0005886">
    <property type="term" value="C:plasma membrane"/>
    <property type="evidence" value="ECO:0007669"/>
    <property type="project" value="UniProtKB-SubCell"/>
</dbReference>
<evidence type="ECO:0000256" key="5">
    <source>
        <dbReference type="ARBA" id="ARBA00022989"/>
    </source>
</evidence>
<feature type="transmembrane region" description="Helical" evidence="8">
    <location>
        <begin position="29"/>
        <end position="52"/>
    </location>
</feature>
<feature type="transmembrane region" description="Helical" evidence="8">
    <location>
        <begin position="64"/>
        <end position="92"/>
    </location>
</feature>